<dbReference type="InterPro" id="IPR011320">
    <property type="entry name" value="RNase_H1_N"/>
</dbReference>
<gene>
    <name evidence="3" type="ORF">BDN71DRAFT_1433942</name>
</gene>
<dbReference type="Gene3D" id="3.40.970.10">
    <property type="entry name" value="Ribonuclease H1, N-terminal domain"/>
    <property type="match status" value="1"/>
</dbReference>
<dbReference type="Proteomes" id="UP000807025">
    <property type="component" value="Unassembled WGS sequence"/>
</dbReference>
<protein>
    <recommendedName>
        <fullName evidence="2">Ribonuclease H1 N-terminal domain-containing protein</fullName>
    </recommendedName>
</protein>
<feature type="compositionally biased region" description="Low complexity" evidence="1">
    <location>
        <begin position="95"/>
        <end position="123"/>
    </location>
</feature>
<organism evidence="3 4">
    <name type="scientific">Pleurotus eryngii</name>
    <name type="common">Boletus of the steppes</name>
    <dbReference type="NCBI Taxonomy" id="5323"/>
    <lineage>
        <taxon>Eukaryota</taxon>
        <taxon>Fungi</taxon>
        <taxon>Dikarya</taxon>
        <taxon>Basidiomycota</taxon>
        <taxon>Agaricomycotina</taxon>
        <taxon>Agaricomycetes</taxon>
        <taxon>Agaricomycetidae</taxon>
        <taxon>Agaricales</taxon>
        <taxon>Pleurotineae</taxon>
        <taxon>Pleurotaceae</taxon>
        <taxon>Pleurotus</taxon>
    </lineage>
</organism>
<dbReference type="Pfam" id="PF01693">
    <property type="entry name" value="Cauli_VI"/>
    <property type="match status" value="1"/>
</dbReference>
<accession>A0A9P5ZQ15</accession>
<dbReference type="OrthoDB" id="3270804at2759"/>
<sequence length="205" mass="20633">MQTTLADLLEMLSQLDLSTVVDIPPGVSVLIAGLNATMSAPAQAATPAVTSAPAVAATTPLICQCQPQCSLLCLVNPTVAPVPASSDAPPPPGTPARTTPCLAAPSMPSAESTMSSSSSYGSFIPPPGSPSGNAVASSSLASANSRWYSVTYGQKIGVFRDWYGVVEPLVNGVPGWKCKSFSTLAAATTHFNACAAAGITGVHVD</sequence>
<dbReference type="InterPro" id="IPR009027">
    <property type="entry name" value="Ribosomal_bL9/RNase_H1_N"/>
</dbReference>
<reference evidence="3" key="1">
    <citation type="submission" date="2020-11" db="EMBL/GenBank/DDBJ databases">
        <authorList>
            <consortium name="DOE Joint Genome Institute"/>
            <person name="Ahrendt S."/>
            <person name="Riley R."/>
            <person name="Andreopoulos W."/>
            <person name="Labutti K."/>
            <person name="Pangilinan J."/>
            <person name="Ruiz-Duenas F.J."/>
            <person name="Barrasa J.M."/>
            <person name="Sanchez-Garcia M."/>
            <person name="Camarero S."/>
            <person name="Miyauchi S."/>
            <person name="Serrano A."/>
            <person name="Linde D."/>
            <person name="Babiker R."/>
            <person name="Drula E."/>
            <person name="Ayuso-Fernandez I."/>
            <person name="Pacheco R."/>
            <person name="Padilla G."/>
            <person name="Ferreira P."/>
            <person name="Barriuso J."/>
            <person name="Kellner H."/>
            <person name="Castanera R."/>
            <person name="Alfaro M."/>
            <person name="Ramirez L."/>
            <person name="Pisabarro A.G."/>
            <person name="Kuo A."/>
            <person name="Tritt A."/>
            <person name="Lipzen A."/>
            <person name="He G."/>
            <person name="Yan M."/>
            <person name="Ng V."/>
            <person name="Cullen D."/>
            <person name="Martin F."/>
            <person name="Rosso M.-N."/>
            <person name="Henrissat B."/>
            <person name="Hibbett D."/>
            <person name="Martinez A.T."/>
            <person name="Grigoriev I.V."/>
        </authorList>
    </citation>
    <scope>NUCLEOTIDE SEQUENCE</scope>
    <source>
        <strain evidence="3">ATCC 90797</strain>
    </source>
</reference>
<evidence type="ECO:0000313" key="4">
    <source>
        <dbReference type="Proteomes" id="UP000807025"/>
    </source>
</evidence>
<comment type="caution">
    <text evidence="3">The sequence shown here is derived from an EMBL/GenBank/DDBJ whole genome shotgun (WGS) entry which is preliminary data.</text>
</comment>
<dbReference type="AlphaFoldDB" id="A0A9P5ZQ15"/>
<dbReference type="SUPFAM" id="SSF55658">
    <property type="entry name" value="L9 N-domain-like"/>
    <property type="match status" value="1"/>
</dbReference>
<feature type="domain" description="Ribonuclease H1 N-terminal" evidence="2">
    <location>
        <begin position="147"/>
        <end position="188"/>
    </location>
</feature>
<evidence type="ECO:0000313" key="3">
    <source>
        <dbReference type="EMBL" id="KAF9491432.1"/>
    </source>
</evidence>
<dbReference type="EMBL" id="MU154619">
    <property type="protein sequence ID" value="KAF9491432.1"/>
    <property type="molecule type" value="Genomic_DNA"/>
</dbReference>
<name>A0A9P5ZQ15_PLEER</name>
<keyword evidence="4" id="KW-1185">Reference proteome</keyword>
<proteinExistence type="predicted"/>
<dbReference type="InterPro" id="IPR037056">
    <property type="entry name" value="RNase_H1_N_sf"/>
</dbReference>
<feature type="region of interest" description="Disordered" evidence="1">
    <location>
        <begin position="83"/>
        <end position="123"/>
    </location>
</feature>
<evidence type="ECO:0000256" key="1">
    <source>
        <dbReference type="SAM" id="MobiDB-lite"/>
    </source>
</evidence>
<evidence type="ECO:0000259" key="2">
    <source>
        <dbReference type="Pfam" id="PF01693"/>
    </source>
</evidence>